<name>A0A2I0X1P9_9ASPA</name>
<dbReference type="EMBL" id="KZ502211">
    <property type="protein sequence ID" value="PKU81848.1"/>
    <property type="molecule type" value="Genomic_DNA"/>
</dbReference>
<dbReference type="Proteomes" id="UP000233837">
    <property type="component" value="Unassembled WGS sequence"/>
</dbReference>
<organism evidence="1 2">
    <name type="scientific">Dendrobium catenatum</name>
    <dbReference type="NCBI Taxonomy" id="906689"/>
    <lineage>
        <taxon>Eukaryota</taxon>
        <taxon>Viridiplantae</taxon>
        <taxon>Streptophyta</taxon>
        <taxon>Embryophyta</taxon>
        <taxon>Tracheophyta</taxon>
        <taxon>Spermatophyta</taxon>
        <taxon>Magnoliopsida</taxon>
        <taxon>Liliopsida</taxon>
        <taxon>Asparagales</taxon>
        <taxon>Orchidaceae</taxon>
        <taxon>Epidendroideae</taxon>
        <taxon>Malaxideae</taxon>
        <taxon>Dendrobiinae</taxon>
        <taxon>Dendrobium</taxon>
    </lineage>
</organism>
<evidence type="ECO:0000313" key="2">
    <source>
        <dbReference type="Proteomes" id="UP000233837"/>
    </source>
</evidence>
<gene>
    <name evidence="1" type="ORF">MA16_Dca003864</name>
</gene>
<dbReference type="AlphaFoldDB" id="A0A2I0X1P9"/>
<sequence>MRDIFGIPPSKNNFFLMVRYSRLSLFHKIPRHLSLLLRRFRLRKLRLCSLLFFSSHFADRRRSTSSTLLFFDSSHFSRFERLKHISLRSALRALRSSSVRCSHINLRFCCSSSSSTTSRIRFATDFIKPINTFSICRMDLMR</sequence>
<accession>A0A2I0X1P9</accession>
<reference evidence="1 2" key="2">
    <citation type="journal article" date="2017" name="Nature">
        <title>The Apostasia genome and the evolution of orchids.</title>
        <authorList>
            <person name="Zhang G.Q."/>
            <person name="Liu K.W."/>
            <person name="Li Z."/>
            <person name="Lohaus R."/>
            <person name="Hsiao Y.Y."/>
            <person name="Niu S.C."/>
            <person name="Wang J.Y."/>
            <person name="Lin Y.C."/>
            <person name="Xu Q."/>
            <person name="Chen L.J."/>
            <person name="Yoshida K."/>
            <person name="Fujiwara S."/>
            <person name="Wang Z.W."/>
            <person name="Zhang Y.Q."/>
            <person name="Mitsuda N."/>
            <person name="Wang M."/>
            <person name="Liu G.H."/>
            <person name="Pecoraro L."/>
            <person name="Huang H.X."/>
            <person name="Xiao X.J."/>
            <person name="Lin M."/>
            <person name="Wu X.Y."/>
            <person name="Wu W.L."/>
            <person name="Chen Y.Y."/>
            <person name="Chang S.B."/>
            <person name="Sakamoto S."/>
            <person name="Ohme-Takagi M."/>
            <person name="Yagi M."/>
            <person name="Zeng S.J."/>
            <person name="Shen C.Y."/>
            <person name="Yeh C.M."/>
            <person name="Luo Y.B."/>
            <person name="Tsai W.C."/>
            <person name="Van de Peer Y."/>
            <person name="Liu Z.J."/>
        </authorList>
    </citation>
    <scope>NUCLEOTIDE SEQUENCE [LARGE SCALE GENOMIC DNA]</scope>
    <source>
        <tissue evidence="1">The whole plant</tissue>
    </source>
</reference>
<proteinExistence type="predicted"/>
<reference evidence="1 2" key="1">
    <citation type="journal article" date="2016" name="Sci. Rep.">
        <title>The Dendrobium catenatum Lindl. genome sequence provides insights into polysaccharide synthase, floral development and adaptive evolution.</title>
        <authorList>
            <person name="Zhang G.Q."/>
            <person name="Xu Q."/>
            <person name="Bian C."/>
            <person name="Tsai W.C."/>
            <person name="Yeh C.M."/>
            <person name="Liu K.W."/>
            <person name="Yoshida K."/>
            <person name="Zhang L.S."/>
            <person name="Chang S.B."/>
            <person name="Chen F."/>
            <person name="Shi Y."/>
            <person name="Su Y.Y."/>
            <person name="Zhang Y.Q."/>
            <person name="Chen L.J."/>
            <person name="Yin Y."/>
            <person name="Lin M."/>
            <person name="Huang H."/>
            <person name="Deng H."/>
            <person name="Wang Z.W."/>
            <person name="Zhu S.L."/>
            <person name="Zhao X."/>
            <person name="Deng C."/>
            <person name="Niu S.C."/>
            <person name="Huang J."/>
            <person name="Wang M."/>
            <person name="Liu G.H."/>
            <person name="Yang H.J."/>
            <person name="Xiao X.J."/>
            <person name="Hsiao Y.Y."/>
            <person name="Wu W.L."/>
            <person name="Chen Y.Y."/>
            <person name="Mitsuda N."/>
            <person name="Ohme-Takagi M."/>
            <person name="Luo Y.B."/>
            <person name="Van de Peer Y."/>
            <person name="Liu Z.J."/>
        </authorList>
    </citation>
    <scope>NUCLEOTIDE SEQUENCE [LARGE SCALE GENOMIC DNA]</scope>
    <source>
        <tissue evidence="1">The whole plant</tissue>
    </source>
</reference>
<protein>
    <submittedName>
        <fullName evidence="1">Uncharacterized protein</fullName>
    </submittedName>
</protein>
<evidence type="ECO:0000313" key="1">
    <source>
        <dbReference type="EMBL" id="PKU81848.1"/>
    </source>
</evidence>
<keyword evidence="2" id="KW-1185">Reference proteome</keyword>